<name>A0A6A4X3C2_AMPAM</name>
<dbReference type="InterPro" id="IPR001304">
    <property type="entry name" value="C-type_lectin-like"/>
</dbReference>
<evidence type="ECO:0000259" key="2">
    <source>
        <dbReference type="PROSITE" id="PS50041"/>
    </source>
</evidence>
<dbReference type="Pfam" id="PF00059">
    <property type="entry name" value="Lectin_C"/>
    <property type="match status" value="1"/>
</dbReference>
<dbReference type="SMART" id="SM00034">
    <property type="entry name" value="CLECT"/>
    <property type="match status" value="1"/>
</dbReference>
<feature type="domain" description="C-type lectin" evidence="2">
    <location>
        <begin position="294"/>
        <end position="418"/>
    </location>
</feature>
<dbReference type="PANTHER" id="PTHR21407:SF3">
    <property type="entry name" value="LD12305P"/>
    <property type="match status" value="1"/>
</dbReference>
<evidence type="ECO:0000313" key="4">
    <source>
        <dbReference type="Proteomes" id="UP000440578"/>
    </source>
</evidence>
<comment type="caution">
    <text evidence="3">The sequence shown here is derived from an EMBL/GenBank/DDBJ whole genome shotgun (WGS) entry which is preliminary data.</text>
</comment>
<dbReference type="CDD" id="cd00037">
    <property type="entry name" value="CLECT"/>
    <property type="match status" value="1"/>
</dbReference>
<reference evidence="3 4" key="1">
    <citation type="submission" date="2019-07" db="EMBL/GenBank/DDBJ databases">
        <title>Draft genome assembly of a fouling barnacle, Amphibalanus amphitrite (Darwin, 1854): The first reference genome for Thecostraca.</title>
        <authorList>
            <person name="Kim W."/>
        </authorList>
    </citation>
    <scope>NUCLEOTIDE SEQUENCE [LARGE SCALE GENOMIC DNA]</scope>
    <source>
        <strain evidence="3">SNU_AA5</strain>
        <tissue evidence="3">Soma without cirri and trophi</tissue>
    </source>
</reference>
<feature type="signal peptide" evidence="1">
    <location>
        <begin position="1"/>
        <end position="18"/>
    </location>
</feature>
<protein>
    <submittedName>
        <fullName evidence="3">Brevican core protein</fullName>
    </submittedName>
</protein>
<dbReference type="AlphaFoldDB" id="A0A6A4X3C2"/>
<evidence type="ECO:0000256" key="1">
    <source>
        <dbReference type="SAM" id="SignalP"/>
    </source>
</evidence>
<keyword evidence="4" id="KW-1185">Reference proteome</keyword>
<proteinExistence type="predicted"/>
<dbReference type="PROSITE" id="PS50041">
    <property type="entry name" value="C_TYPE_LECTIN_2"/>
    <property type="match status" value="1"/>
</dbReference>
<dbReference type="InterPro" id="IPR016186">
    <property type="entry name" value="C-type_lectin-like/link_sf"/>
</dbReference>
<feature type="chain" id="PRO_5025549360" evidence="1">
    <location>
        <begin position="19"/>
        <end position="418"/>
    </location>
</feature>
<keyword evidence="1" id="KW-0732">Signal</keyword>
<dbReference type="Gene3D" id="3.10.100.10">
    <property type="entry name" value="Mannose-Binding Protein A, subunit A"/>
    <property type="match status" value="1"/>
</dbReference>
<dbReference type="OrthoDB" id="6375279at2759"/>
<organism evidence="3 4">
    <name type="scientific">Amphibalanus amphitrite</name>
    <name type="common">Striped barnacle</name>
    <name type="synonym">Balanus amphitrite</name>
    <dbReference type="NCBI Taxonomy" id="1232801"/>
    <lineage>
        <taxon>Eukaryota</taxon>
        <taxon>Metazoa</taxon>
        <taxon>Ecdysozoa</taxon>
        <taxon>Arthropoda</taxon>
        <taxon>Crustacea</taxon>
        <taxon>Multicrustacea</taxon>
        <taxon>Cirripedia</taxon>
        <taxon>Thoracica</taxon>
        <taxon>Thoracicalcarea</taxon>
        <taxon>Balanomorpha</taxon>
        <taxon>Balanoidea</taxon>
        <taxon>Balanidae</taxon>
        <taxon>Amphibalaninae</taxon>
        <taxon>Amphibalanus</taxon>
    </lineage>
</organism>
<gene>
    <name evidence="3" type="primary">Bcan_2</name>
    <name evidence="3" type="ORF">FJT64_020047</name>
</gene>
<dbReference type="EMBL" id="VIIS01000465">
    <property type="protein sequence ID" value="KAF0308782.1"/>
    <property type="molecule type" value="Genomic_DNA"/>
</dbReference>
<evidence type="ECO:0000313" key="3">
    <source>
        <dbReference type="EMBL" id="KAF0308782.1"/>
    </source>
</evidence>
<accession>A0A6A4X3C2</accession>
<dbReference type="Proteomes" id="UP000440578">
    <property type="component" value="Unassembled WGS sequence"/>
</dbReference>
<dbReference type="PANTHER" id="PTHR21407">
    <property type="entry name" value="RE43931P-RELATED"/>
    <property type="match status" value="1"/>
</dbReference>
<dbReference type="SUPFAM" id="SSF56436">
    <property type="entry name" value="C-type lectin-like"/>
    <property type="match status" value="1"/>
</dbReference>
<dbReference type="InterPro" id="IPR016187">
    <property type="entry name" value="CTDL_fold"/>
</dbReference>
<sequence length="418" mass="44474">MAPASTALCLTLLGLAAAGGPLRSFHEAAGYGAPKPNKGYVPTYRKPGGYGGGYGGRQSRSGYGTPKPITGYGAPKVETLLYKAPDDKYVVPKFSKGYGVPKVTKGYDAPKVQSGYGAPKLSDVYEAPKLTTTDFKALNGGNDFSSGSDFSDFSDFSSGKDFSSGSDFSDFSSGKDFSFGSGFSGFTSGKDFSSGSDFSGFSSGKDFSSGSDFSSSSGFSDLSSGKDFSDFSSGKDFSSPAAKFGITTGGFVPSVSFGKVSKTLSTPLGRERATKSGGLYVSWENPRHSGGQYTWDQAAGECRQLGLRLVSLTSPQKEQEINRRLPRGGRKVEFYWTSGQRLSEGGQFVWNDGARTPVCNRGQGCYQNWGPTGGAGRPQPDNREGRENCLAILNEFYPGEGIVWHDIGCHHRKHFVCE</sequence>